<sequence>MSGDSIVIVTIHQSQTASPTAGVGGAQSNNSGSKGFFQNKGAVAGVFTVVGLVGLALLIALITNAIRRRQAEKFDRDVAEAAAEAAANARSPNFDDDDYGYRDPHQTGYSDGSHGTYGQPPMQAVEPQQHYGMSEVNQYDPYANTGPVTMSGAAGIGAAGVNRSKSMTAPYNAFAGPPVNSAPYASASQGMHDLPSQTSDQSLRYRQRGTSAGNQLDLFQAAGLGGAPGTAAAAAARGTPLSQRDSPSPAQLSRNKSLGTGTLNSNSSHGGNESYAAHYRPDFNPDTYQPPPQVSQRQPATYASAPPAPESRPVSSVDPYDGIAYDAPDTPLANPYSPNDPPAKSDPQPISGNFSSPETSSAEGGIGGDNDPNYPPFHEDDSRMSLRDDEDYGFGGNRRVLKASPHSSLLKPSLTLRFRSRISSGVHSKSNRAHVTNVTSSFPGGLGRCLSFCPSLYTNVCLVGDQFIIFYCAS</sequence>
<feature type="compositionally biased region" description="Basic and acidic residues" evidence="1">
    <location>
        <begin position="377"/>
        <end position="387"/>
    </location>
</feature>
<evidence type="ECO:0000256" key="1">
    <source>
        <dbReference type="SAM" id="MobiDB-lite"/>
    </source>
</evidence>
<keyword evidence="2" id="KW-0472">Membrane</keyword>
<keyword evidence="2" id="KW-1133">Transmembrane helix</keyword>
<dbReference type="Proteomes" id="UP001212997">
    <property type="component" value="Unassembled WGS sequence"/>
</dbReference>
<organism evidence="3 4">
    <name type="scientific">Meripilus lineatus</name>
    <dbReference type="NCBI Taxonomy" id="2056292"/>
    <lineage>
        <taxon>Eukaryota</taxon>
        <taxon>Fungi</taxon>
        <taxon>Dikarya</taxon>
        <taxon>Basidiomycota</taxon>
        <taxon>Agaricomycotina</taxon>
        <taxon>Agaricomycetes</taxon>
        <taxon>Polyporales</taxon>
        <taxon>Meripilaceae</taxon>
        <taxon>Meripilus</taxon>
    </lineage>
</organism>
<protein>
    <submittedName>
        <fullName evidence="3">Uncharacterized protein</fullName>
    </submittedName>
</protein>
<keyword evidence="2" id="KW-0812">Transmembrane</keyword>
<keyword evidence="4" id="KW-1185">Reference proteome</keyword>
<feature type="compositionally biased region" description="Polar residues" evidence="1">
    <location>
        <begin position="242"/>
        <end position="271"/>
    </location>
</feature>
<comment type="caution">
    <text evidence="3">The sequence shown here is derived from an EMBL/GenBank/DDBJ whole genome shotgun (WGS) entry which is preliminary data.</text>
</comment>
<reference evidence="3" key="1">
    <citation type="submission" date="2022-07" db="EMBL/GenBank/DDBJ databases">
        <title>Genome Sequence of Physisporinus lineatus.</title>
        <authorList>
            <person name="Buettner E."/>
        </authorList>
    </citation>
    <scope>NUCLEOTIDE SEQUENCE</scope>
    <source>
        <strain evidence="3">VT162</strain>
    </source>
</reference>
<feature type="region of interest" description="Disordered" evidence="1">
    <location>
        <begin position="85"/>
        <end position="124"/>
    </location>
</feature>
<evidence type="ECO:0000313" key="3">
    <source>
        <dbReference type="EMBL" id="KAJ3474251.1"/>
    </source>
</evidence>
<accession>A0AAD5UR02</accession>
<feature type="compositionally biased region" description="Polar residues" evidence="1">
    <location>
        <begin position="348"/>
        <end position="362"/>
    </location>
</feature>
<proteinExistence type="predicted"/>
<dbReference type="EMBL" id="JANAWD010001111">
    <property type="protein sequence ID" value="KAJ3474251.1"/>
    <property type="molecule type" value="Genomic_DNA"/>
</dbReference>
<feature type="compositionally biased region" description="Low complexity" evidence="1">
    <location>
        <begin position="229"/>
        <end position="241"/>
    </location>
</feature>
<gene>
    <name evidence="3" type="ORF">NLI96_g12565</name>
</gene>
<evidence type="ECO:0000313" key="4">
    <source>
        <dbReference type="Proteomes" id="UP001212997"/>
    </source>
</evidence>
<dbReference type="AlphaFoldDB" id="A0AAD5UR02"/>
<feature type="region of interest" description="Disordered" evidence="1">
    <location>
        <begin position="228"/>
        <end position="391"/>
    </location>
</feature>
<feature type="transmembrane region" description="Helical" evidence="2">
    <location>
        <begin position="42"/>
        <end position="66"/>
    </location>
</feature>
<name>A0AAD5UR02_9APHY</name>
<evidence type="ECO:0000256" key="2">
    <source>
        <dbReference type="SAM" id="Phobius"/>
    </source>
</evidence>